<evidence type="ECO:0000313" key="1">
    <source>
        <dbReference type="EMBL" id="HGK63234.1"/>
    </source>
</evidence>
<comment type="caution">
    <text evidence="1">The sequence shown here is derived from an EMBL/GenBank/DDBJ whole genome shotgun (WGS) entry which is preliminary data.</text>
</comment>
<dbReference type="AlphaFoldDB" id="A0A7V3ZUQ8"/>
<reference evidence="1" key="1">
    <citation type="journal article" date="2020" name="mSystems">
        <title>Genome- and Community-Level Interaction Insights into Carbon Utilization and Element Cycling Functions of Hydrothermarchaeota in Hydrothermal Sediment.</title>
        <authorList>
            <person name="Zhou Z."/>
            <person name="Liu Y."/>
            <person name="Xu W."/>
            <person name="Pan J."/>
            <person name="Luo Z.H."/>
            <person name="Li M."/>
        </authorList>
    </citation>
    <scope>NUCLEOTIDE SEQUENCE [LARGE SCALE GENOMIC DNA]</scope>
    <source>
        <strain evidence="1">SpSt-697</strain>
    </source>
</reference>
<protein>
    <submittedName>
        <fullName evidence="1">DUF3467 domain-containing protein</fullName>
    </submittedName>
</protein>
<accession>A0A7V3ZUQ8</accession>
<dbReference type="Pfam" id="PF11950">
    <property type="entry name" value="DUF3467"/>
    <property type="match status" value="1"/>
</dbReference>
<organism evidence="1">
    <name type="scientific">candidate division WOR-3 bacterium</name>
    <dbReference type="NCBI Taxonomy" id="2052148"/>
    <lineage>
        <taxon>Bacteria</taxon>
        <taxon>Bacteria division WOR-3</taxon>
    </lineage>
</organism>
<proteinExistence type="predicted"/>
<gene>
    <name evidence="1" type="ORF">ENU74_01355</name>
</gene>
<dbReference type="InterPro" id="IPR021857">
    <property type="entry name" value="DUF3467"/>
</dbReference>
<sequence>MSENQKTQINIEISEKEAEGVYSNFFLIAHSPHEFIIDFARMLPGLPKAKVFARIIMTPAHAKLLLSALEDNIKKYESQFGEIKTLKQEKKTFGF</sequence>
<dbReference type="EMBL" id="DTDR01000043">
    <property type="protein sequence ID" value="HGK63234.1"/>
    <property type="molecule type" value="Genomic_DNA"/>
</dbReference>
<name>A0A7V3ZUQ8_UNCW3</name>